<dbReference type="EMBL" id="MU273607">
    <property type="protein sequence ID" value="KAI0030748.1"/>
    <property type="molecule type" value="Genomic_DNA"/>
</dbReference>
<dbReference type="Proteomes" id="UP000814128">
    <property type="component" value="Unassembled WGS sequence"/>
</dbReference>
<name>A0ACB8QFY5_9AGAM</name>
<accession>A0ACB8QFY5</accession>
<sequence length="325" mass="32351">MSAAMSSYTSSSSSSYNMPMYGSGSSMSSSSYDSCVQQCVAQFGQPSSMGMSSSSSSTTQGSSGTGATHTVIVAPTKGVLRYVPFAVNASVGDTVKFMWNAGPHTVTKSSALDVCNKTDAQAFASGAQNASFVFTQVVNDTNPIFYYCGIPGHCQKGMFGVINPGNAIAQPSSVDNMLGALAANNSATAASWAATKNITGAASSWGGGIDLSGMAGWAQNAMAENVLFTRAVMAANPSAIKNGQLDLGSIDLASLMTPPDVAALAASSTATTTNASSVAAPSSAAPAQTSAPTTNNATAKSGAGALTSPRAAVALVAVAAAFFAL</sequence>
<comment type="caution">
    <text evidence="1">The sequence shown here is derived from an EMBL/GenBank/DDBJ whole genome shotgun (WGS) entry which is preliminary data.</text>
</comment>
<evidence type="ECO:0000313" key="1">
    <source>
        <dbReference type="EMBL" id="KAI0030748.1"/>
    </source>
</evidence>
<keyword evidence="2" id="KW-1185">Reference proteome</keyword>
<gene>
    <name evidence="1" type="ORF">K488DRAFT_87477</name>
</gene>
<evidence type="ECO:0000313" key="2">
    <source>
        <dbReference type="Proteomes" id="UP000814128"/>
    </source>
</evidence>
<reference evidence="1" key="2">
    <citation type="journal article" date="2022" name="New Phytol.">
        <title>Evolutionary transition to the ectomycorrhizal habit in the genomes of a hyperdiverse lineage of mushroom-forming fungi.</title>
        <authorList>
            <person name="Looney B."/>
            <person name="Miyauchi S."/>
            <person name="Morin E."/>
            <person name="Drula E."/>
            <person name="Courty P.E."/>
            <person name="Kohler A."/>
            <person name="Kuo A."/>
            <person name="LaButti K."/>
            <person name="Pangilinan J."/>
            <person name="Lipzen A."/>
            <person name="Riley R."/>
            <person name="Andreopoulos W."/>
            <person name="He G."/>
            <person name="Johnson J."/>
            <person name="Nolan M."/>
            <person name="Tritt A."/>
            <person name="Barry K.W."/>
            <person name="Grigoriev I.V."/>
            <person name="Nagy L.G."/>
            <person name="Hibbett D."/>
            <person name="Henrissat B."/>
            <person name="Matheny P.B."/>
            <person name="Labbe J."/>
            <person name="Martin F.M."/>
        </authorList>
    </citation>
    <scope>NUCLEOTIDE SEQUENCE</scope>
    <source>
        <strain evidence="1">EC-137</strain>
    </source>
</reference>
<protein>
    <submittedName>
        <fullName evidence="1">Uncharacterized protein</fullName>
    </submittedName>
</protein>
<reference evidence="1" key="1">
    <citation type="submission" date="2021-02" db="EMBL/GenBank/DDBJ databases">
        <authorList>
            <consortium name="DOE Joint Genome Institute"/>
            <person name="Ahrendt S."/>
            <person name="Looney B.P."/>
            <person name="Miyauchi S."/>
            <person name="Morin E."/>
            <person name="Drula E."/>
            <person name="Courty P.E."/>
            <person name="Chicoki N."/>
            <person name="Fauchery L."/>
            <person name="Kohler A."/>
            <person name="Kuo A."/>
            <person name="Labutti K."/>
            <person name="Pangilinan J."/>
            <person name="Lipzen A."/>
            <person name="Riley R."/>
            <person name="Andreopoulos W."/>
            <person name="He G."/>
            <person name="Johnson J."/>
            <person name="Barry K.W."/>
            <person name="Grigoriev I.V."/>
            <person name="Nagy L."/>
            <person name="Hibbett D."/>
            <person name="Henrissat B."/>
            <person name="Matheny P.B."/>
            <person name="Labbe J."/>
            <person name="Martin F."/>
        </authorList>
    </citation>
    <scope>NUCLEOTIDE SEQUENCE</scope>
    <source>
        <strain evidence="1">EC-137</strain>
    </source>
</reference>
<organism evidence="1 2">
    <name type="scientific">Vararia minispora EC-137</name>
    <dbReference type="NCBI Taxonomy" id="1314806"/>
    <lineage>
        <taxon>Eukaryota</taxon>
        <taxon>Fungi</taxon>
        <taxon>Dikarya</taxon>
        <taxon>Basidiomycota</taxon>
        <taxon>Agaricomycotina</taxon>
        <taxon>Agaricomycetes</taxon>
        <taxon>Russulales</taxon>
        <taxon>Lachnocladiaceae</taxon>
        <taxon>Vararia</taxon>
    </lineage>
</organism>
<proteinExistence type="predicted"/>